<dbReference type="OrthoDB" id="7008377at2"/>
<dbReference type="Pfam" id="PF14238">
    <property type="entry name" value="DUF4340"/>
    <property type="match status" value="1"/>
</dbReference>
<dbReference type="EMBL" id="FOUI01000001">
    <property type="protein sequence ID" value="SFM11348.1"/>
    <property type="molecule type" value="Genomic_DNA"/>
</dbReference>
<dbReference type="STRING" id="1720063.SAMN05216217_10199"/>
<gene>
    <name evidence="2" type="ORF">SAMN05216217_10199</name>
</gene>
<keyword evidence="3" id="KW-1185">Reference proteome</keyword>
<reference evidence="3" key="1">
    <citation type="submission" date="2016-10" db="EMBL/GenBank/DDBJ databases">
        <authorList>
            <person name="Varghese N."/>
            <person name="Submissions S."/>
        </authorList>
    </citation>
    <scope>NUCLEOTIDE SEQUENCE [LARGE SCALE GENOMIC DNA]</scope>
    <source>
        <strain evidence="3">DSM 24213</strain>
    </source>
</reference>
<sequence>MRNRLILIIALAAAVLLILALRAQQDARVADLESRPLLDAAQLELLAAASQLQLARGELSATLAREGEQWTVADHHHFPLQRERLAALLHALRGARILEAKTANPAHHARLGLDASAPAPDSLQLTIEGEAGSLQLLFGERVGNGQLMRFADQDQVWLINRPLQTSVSPRDWLDLQVVQLPLEEVQEALWQHADGEQVRFDKASEGDYNLRLADSQEPGYQRWINGVVLGLVGLRAQDVQLREQLQLSDTPMLRMQLQTRAGDRLQAALQAIDGRYWVLVEEVERVDGSLLQVNADPRWAFQIGIAEVEALARGGAELLSGPQPVDEYE</sequence>
<evidence type="ECO:0000259" key="1">
    <source>
        <dbReference type="Pfam" id="PF14238"/>
    </source>
</evidence>
<accession>A0A1I4N781</accession>
<proteinExistence type="predicted"/>
<evidence type="ECO:0000313" key="2">
    <source>
        <dbReference type="EMBL" id="SFM11348.1"/>
    </source>
</evidence>
<protein>
    <recommendedName>
        <fullName evidence="1">DUF4340 domain-containing protein</fullName>
    </recommendedName>
</protein>
<feature type="domain" description="DUF4340" evidence="1">
    <location>
        <begin position="70"/>
        <end position="240"/>
    </location>
</feature>
<organism evidence="2 3">
    <name type="scientific">Halopseudomonas yangmingensis</name>
    <dbReference type="NCBI Taxonomy" id="1720063"/>
    <lineage>
        <taxon>Bacteria</taxon>
        <taxon>Pseudomonadati</taxon>
        <taxon>Pseudomonadota</taxon>
        <taxon>Gammaproteobacteria</taxon>
        <taxon>Pseudomonadales</taxon>
        <taxon>Pseudomonadaceae</taxon>
        <taxon>Halopseudomonas</taxon>
    </lineage>
</organism>
<dbReference type="AlphaFoldDB" id="A0A1I4N781"/>
<evidence type="ECO:0000313" key="3">
    <source>
        <dbReference type="Proteomes" id="UP000243629"/>
    </source>
</evidence>
<dbReference type="Proteomes" id="UP000243629">
    <property type="component" value="Unassembled WGS sequence"/>
</dbReference>
<dbReference type="InterPro" id="IPR025641">
    <property type="entry name" value="DUF4340"/>
</dbReference>
<dbReference type="RefSeq" id="WP_093471246.1">
    <property type="nucleotide sequence ID" value="NZ_FOUI01000001.1"/>
</dbReference>
<name>A0A1I4N781_9GAMM</name>